<dbReference type="PROSITE" id="PS50850">
    <property type="entry name" value="MFS"/>
    <property type="match status" value="1"/>
</dbReference>
<feature type="transmembrane region" description="Helical" evidence="6">
    <location>
        <begin position="299"/>
        <end position="326"/>
    </location>
</feature>
<feature type="transmembrane region" description="Helical" evidence="6">
    <location>
        <begin position="262"/>
        <end position="278"/>
    </location>
</feature>
<dbReference type="PANTHER" id="PTHR23501">
    <property type="entry name" value="MAJOR FACILITATOR SUPERFAMILY"/>
    <property type="match status" value="1"/>
</dbReference>
<organism evidence="8 9">
    <name type="scientific">Penicillium hetheringtonii</name>
    <dbReference type="NCBI Taxonomy" id="911720"/>
    <lineage>
        <taxon>Eukaryota</taxon>
        <taxon>Fungi</taxon>
        <taxon>Dikarya</taxon>
        <taxon>Ascomycota</taxon>
        <taxon>Pezizomycotina</taxon>
        <taxon>Eurotiomycetes</taxon>
        <taxon>Eurotiomycetidae</taxon>
        <taxon>Eurotiales</taxon>
        <taxon>Aspergillaceae</taxon>
        <taxon>Penicillium</taxon>
    </lineage>
</organism>
<dbReference type="InterPro" id="IPR036259">
    <property type="entry name" value="MFS_trans_sf"/>
</dbReference>
<dbReference type="GO" id="GO:0015174">
    <property type="term" value="F:basic amino acid transmembrane transporter activity"/>
    <property type="evidence" value="ECO:0007669"/>
    <property type="project" value="TreeGrafter"/>
</dbReference>
<evidence type="ECO:0000313" key="8">
    <source>
        <dbReference type="EMBL" id="KAJ5572419.1"/>
    </source>
</evidence>
<accession>A0AAD6GMC6</accession>
<evidence type="ECO:0000256" key="2">
    <source>
        <dbReference type="ARBA" id="ARBA00022692"/>
    </source>
</evidence>
<feature type="transmembrane region" description="Helical" evidence="6">
    <location>
        <begin position="338"/>
        <end position="358"/>
    </location>
</feature>
<evidence type="ECO:0000256" key="4">
    <source>
        <dbReference type="ARBA" id="ARBA00023136"/>
    </source>
</evidence>
<feature type="transmembrane region" description="Helical" evidence="6">
    <location>
        <begin position="43"/>
        <end position="63"/>
    </location>
</feature>
<name>A0AAD6GMC6_9EURO</name>
<feature type="transmembrane region" description="Helical" evidence="6">
    <location>
        <begin position="165"/>
        <end position="189"/>
    </location>
</feature>
<evidence type="ECO:0000256" key="3">
    <source>
        <dbReference type="ARBA" id="ARBA00022989"/>
    </source>
</evidence>
<gene>
    <name evidence="8" type="ORF">N7450_009403</name>
</gene>
<dbReference type="AlphaFoldDB" id="A0AAD6GMC6"/>
<keyword evidence="9" id="KW-1185">Reference proteome</keyword>
<feature type="transmembrane region" description="Helical" evidence="6">
    <location>
        <begin position="138"/>
        <end position="158"/>
    </location>
</feature>
<protein>
    <recommendedName>
        <fullName evidence="7">Major facilitator superfamily (MFS) profile domain-containing protein</fullName>
    </recommendedName>
</protein>
<feature type="transmembrane region" description="Helical" evidence="6">
    <location>
        <begin position="393"/>
        <end position="414"/>
    </location>
</feature>
<keyword evidence="2 6" id="KW-0812">Transmembrane</keyword>
<dbReference type="EMBL" id="JAQJAC010000009">
    <property type="protein sequence ID" value="KAJ5572419.1"/>
    <property type="molecule type" value="Genomic_DNA"/>
</dbReference>
<feature type="transmembrane region" description="Helical" evidence="6">
    <location>
        <begin position="238"/>
        <end position="256"/>
    </location>
</feature>
<feature type="region of interest" description="Disordered" evidence="5">
    <location>
        <begin position="1"/>
        <end position="34"/>
    </location>
</feature>
<proteinExistence type="predicted"/>
<dbReference type="Pfam" id="PF07690">
    <property type="entry name" value="MFS_1"/>
    <property type="match status" value="1"/>
</dbReference>
<feature type="compositionally biased region" description="Low complexity" evidence="5">
    <location>
        <begin position="13"/>
        <end position="26"/>
    </location>
</feature>
<dbReference type="PANTHER" id="PTHR23501:SF6">
    <property type="entry name" value="MULTIDRUG TRANSPORTER, PUTATIVE (AFU_ORTHOLOGUE AFUA_3G14560)-RELATED"/>
    <property type="match status" value="1"/>
</dbReference>
<keyword evidence="3 6" id="KW-1133">Transmembrane helix</keyword>
<dbReference type="Gene3D" id="1.20.1720.10">
    <property type="entry name" value="Multidrug resistance protein D"/>
    <property type="match status" value="1"/>
</dbReference>
<dbReference type="InterPro" id="IPR011701">
    <property type="entry name" value="MFS"/>
</dbReference>
<feature type="transmembrane region" description="Helical" evidence="6">
    <location>
        <begin position="365"/>
        <end position="387"/>
    </location>
</feature>
<evidence type="ECO:0000313" key="9">
    <source>
        <dbReference type="Proteomes" id="UP001216150"/>
    </source>
</evidence>
<evidence type="ECO:0000256" key="1">
    <source>
        <dbReference type="ARBA" id="ARBA00004141"/>
    </source>
</evidence>
<dbReference type="SUPFAM" id="SSF103473">
    <property type="entry name" value="MFS general substrate transporter"/>
    <property type="match status" value="1"/>
</dbReference>
<feature type="transmembrane region" description="Helical" evidence="6">
    <location>
        <begin position="108"/>
        <end position="132"/>
    </location>
</feature>
<feature type="transmembrane region" description="Helical" evidence="6">
    <location>
        <begin position="75"/>
        <end position="96"/>
    </location>
</feature>
<dbReference type="Proteomes" id="UP001216150">
    <property type="component" value="Unassembled WGS sequence"/>
</dbReference>
<dbReference type="Gene3D" id="1.20.1250.20">
    <property type="entry name" value="MFS general substrate transporter like domains"/>
    <property type="match status" value="1"/>
</dbReference>
<evidence type="ECO:0000256" key="5">
    <source>
        <dbReference type="SAM" id="MobiDB-lite"/>
    </source>
</evidence>
<feature type="transmembrane region" description="Helical" evidence="6">
    <location>
        <begin position="503"/>
        <end position="522"/>
    </location>
</feature>
<dbReference type="InterPro" id="IPR020846">
    <property type="entry name" value="MFS_dom"/>
</dbReference>
<keyword evidence="4 6" id="KW-0472">Membrane</keyword>
<evidence type="ECO:0000259" key="7">
    <source>
        <dbReference type="PROSITE" id="PS50850"/>
    </source>
</evidence>
<feature type="transmembrane region" description="Helical" evidence="6">
    <location>
        <begin position="195"/>
        <end position="217"/>
    </location>
</feature>
<feature type="domain" description="Major facilitator superfamily (MFS) profile" evidence="7">
    <location>
        <begin position="44"/>
        <end position="528"/>
    </location>
</feature>
<comment type="subcellular location">
    <subcellularLocation>
        <location evidence="1">Membrane</location>
        <topology evidence="1">Multi-pass membrane protein</topology>
    </subcellularLocation>
</comment>
<sequence length="542" mass="58128">MPEIETGREDSPSEQSPLLASSSSDHSSSHESKTSVSFRRGSSIIFLMGLLIFIQATNMSMMTTAQSDIAADLDAFAEATWFTSAYMISLSSITPLTGRLSEIFTPRVYVIFSSVILSIGLFVTAVAHSFVVFVLGRVIAGCGSAGLLSTAIILALDLSSSKRRGLFIGLINCGFTTGVASGAVLAGLITPIWGWRFIFWVQAPVALAVGPLLFLAIPRSGDLSSLKLRELLHRLSRVDYAGASALTLAVVLLLFSLASPEILLWPIPLAFASFAVFIKIENRVPEPVIPVRLLQSRSVLLTCVSGLGLMMARWAVLFFTPTYAIAVRGWSPASAGLILIPTNAGFGVGGLLVGWLHIRKPGSYYISCLVIFLLFAIATAVLAGLSTPESHPALYLATTFFNGLFAGSLMNYTLSHVLHLTSTQVHYTVSALIAMSRGFAGSFGSAIGGGFFTRILKSSLEMGFAQRGLPPQPKLVRTLLGSPATVAHLIGEERLIAIESYEYAIRMLFLAGSLLALVATAFQAGTGWTPEWIDRYEQDERD</sequence>
<comment type="caution">
    <text evidence="8">The sequence shown here is derived from an EMBL/GenBank/DDBJ whole genome shotgun (WGS) entry which is preliminary data.</text>
</comment>
<evidence type="ECO:0000256" key="6">
    <source>
        <dbReference type="SAM" id="Phobius"/>
    </source>
</evidence>
<feature type="compositionally biased region" description="Basic and acidic residues" evidence="5">
    <location>
        <begin position="1"/>
        <end position="11"/>
    </location>
</feature>
<reference evidence="8 9" key="1">
    <citation type="journal article" date="2023" name="IMA Fungus">
        <title>Comparative genomic study of the Penicillium genus elucidates a diverse pangenome and 15 lateral gene transfer events.</title>
        <authorList>
            <person name="Petersen C."/>
            <person name="Sorensen T."/>
            <person name="Nielsen M.R."/>
            <person name="Sondergaard T.E."/>
            <person name="Sorensen J.L."/>
            <person name="Fitzpatrick D.A."/>
            <person name="Frisvad J.C."/>
            <person name="Nielsen K.L."/>
        </authorList>
    </citation>
    <scope>NUCLEOTIDE SEQUENCE [LARGE SCALE GENOMIC DNA]</scope>
    <source>
        <strain evidence="8 9">IBT 29057</strain>
    </source>
</reference>
<dbReference type="GO" id="GO:0000329">
    <property type="term" value="C:fungal-type vacuole membrane"/>
    <property type="evidence" value="ECO:0007669"/>
    <property type="project" value="TreeGrafter"/>
</dbReference>